<keyword evidence="2" id="KW-1185">Reference proteome</keyword>
<reference evidence="1 2" key="1">
    <citation type="submission" date="2021-03" db="EMBL/GenBank/DDBJ databases">
        <title>Muricauda lutimaris sp. nov. and Muricauda ruestringensis sp. nov, two marine members of the Flavobacteriaceae isolated from deep sea sediments of Western Pacific.</title>
        <authorList>
            <person name="Zhao S."/>
            <person name="Liu R."/>
        </authorList>
    </citation>
    <scope>NUCLEOTIDE SEQUENCE [LARGE SCALE GENOMIC DNA]</scope>
    <source>
        <strain evidence="1 2">BC31-1-A7</strain>
    </source>
</reference>
<sequence length="145" mass="17250">MKNIWLIILLIMLNSCGLIRVSSGSKYDREKVNKVDFCDLSEFKNELIKTRLEYSGVDEYWSARGFNDCELDNAVYLDFREYYESWKYKLINKQLSRLHEEYWKRKAVMTVIGRFEMDSVTKYGHLGSNNAQIVVKSVRINLKRK</sequence>
<dbReference type="Proteomes" id="UP000664044">
    <property type="component" value="Unassembled WGS sequence"/>
</dbReference>
<proteinExistence type="predicted"/>
<accession>A0ABS3G565</accession>
<organism evidence="1 2">
    <name type="scientific">Flagellimonas aurea</name>
    <dbReference type="NCBI Taxonomy" id="2915619"/>
    <lineage>
        <taxon>Bacteria</taxon>
        <taxon>Pseudomonadati</taxon>
        <taxon>Bacteroidota</taxon>
        <taxon>Flavobacteriia</taxon>
        <taxon>Flavobacteriales</taxon>
        <taxon>Flavobacteriaceae</taxon>
        <taxon>Flagellimonas</taxon>
    </lineage>
</organism>
<name>A0ABS3G565_9FLAO</name>
<dbReference type="RefSeq" id="WP_207033735.1">
    <property type="nucleotide sequence ID" value="NZ_JAFLNL010000005.1"/>
</dbReference>
<dbReference type="EMBL" id="JAFLNL010000005">
    <property type="protein sequence ID" value="MBO0354560.1"/>
    <property type="molecule type" value="Genomic_DNA"/>
</dbReference>
<evidence type="ECO:0000313" key="2">
    <source>
        <dbReference type="Proteomes" id="UP000664044"/>
    </source>
</evidence>
<gene>
    <name evidence="1" type="ORF">J0656_11080</name>
</gene>
<evidence type="ECO:0000313" key="1">
    <source>
        <dbReference type="EMBL" id="MBO0354560.1"/>
    </source>
</evidence>
<evidence type="ECO:0008006" key="3">
    <source>
        <dbReference type="Google" id="ProtNLM"/>
    </source>
</evidence>
<protein>
    <recommendedName>
        <fullName evidence="3">Lipoprotein</fullName>
    </recommendedName>
</protein>
<comment type="caution">
    <text evidence="1">The sequence shown here is derived from an EMBL/GenBank/DDBJ whole genome shotgun (WGS) entry which is preliminary data.</text>
</comment>